<evidence type="ECO:0000259" key="1">
    <source>
        <dbReference type="SMART" id="SM01321"/>
    </source>
</evidence>
<accession>A0A1V8NQB2</accession>
<dbReference type="OrthoDB" id="9794403at2"/>
<dbReference type="InterPro" id="IPR036515">
    <property type="entry name" value="Transposase_17_sf"/>
</dbReference>
<dbReference type="PANTHER" id="PTHR36966:SF1">
    <property type="entry name" value="REP-ASSOCIATED TYROSINE TRANSPOSASE"/>
    <property type="match status" value="1"/>
</dbReference>
<dbReference type="PANTHER" id="PTHR36966">
    <property type="entry name" value="REP-ASSOCIATED TYROSINE TRANSPOSASE"/>
    <property type="match status" value="1"/>
</dbReference>
<dbReference type="EMBL" id="CP021983">
    <property type="protein sequence ID" value="ASC74140.1"/>
    <property type="molecule type" value="Genomic_DNA"/>
</dbReference>
<dbReference type="GO" id="GO:0004803">
    <property type="term" value="F:transposase activity"/>
    <property type="evidence" value="ECO:0007669"/>
    <property type="project" value="InterPro"/>
</dbReference>
<name>A0A1V8NQB2_9CYAN</name>
<dbReference type="SMART" id="SM01321">
    <property type="entry name" value="Y1_Tnp"/>
    <property type="match status" value="1"/>
</dbReference>
<evidence type="ECO:0000313" key="2">
    <source>
        <dbReference type="EMBL" id="ASC74140.1"/>
    </source>
</evidence>
<dbReference type="Gene3D" id="3.30.70.1290">
    <property type="entry name" value="Transposase IS200-like"/>
    <property type="match status" value="1"/>
</dbReference>
<dbReference type="SUPFAM" id="SSF143422">
    <property type="entry name" value="Transposase IS200-like"/>
    <property type="match status" value="1"/>
</dbReference>
<evidence type="ECO:0000313" key="3">
    <source>
        <dbReference type="Proteomes" id="UP000191901"/>
    </source>
</evidence>
<dbReference type="AlphaFoldDB" id="A0A1V8NQB2"/>
<dbReference type="GO" id="GO:0006313">
    <property type="term" value="P:DNA transposition"/>
    <property type="evidence" value="ECO:0007669"/>
    <property type="project" value="InterPro"/>
</dbReference>
<dbReference type="InterPro" id="IPR052715">
    <property type="entry name" value="RAYT_transposase"/>
</dbReference>
<protein>
    <recommendedName>
        <fullName evidence="1">Transposase IS200-like domain-containing protein</fullName>
    </recommendedName>
</protein>
<proteinExistence type="predicted"/>
<sequence length="196" mass="22595">MPYNPDKHHRRSIRLKGYNYSSAGAYFITLCTFQRQCLFGRIIDGAMQLNECGQIIAEEWLQSSSIRQEIDFDQWVIMPNHLHGIVLINPTHLVGVHGRIVGANGRLPLQRTGHSQRVVPPMKPRSLSSFIAGFKSATTKRINTARNSPRTPVWQRNYYDHIIRSEESLQRIQQYIQNNPATWQNDQLNPSNPSKF</sequence>
<keyword evidence="3" id="KW-1185">Reference proteome</keyword>
<feature type="domain" description="Transposase IS200-like" evidence="1">
    <location>
        <begin position="21"/>
        <end position="179"/>
    </location>
</feature>
<dbReference type="GO" id="GO:0043565">
    <property type="term" value="F:sequence-specific DNA binding"/>
    <property type="evidence" value="ECO:0007669"/>
    <property type="project" value="TreeGrafter"/>
</dbReference>
<dbReference type="Proteomes" id="UP000191901">
    <property type="component" value="Chromosome"/>
</dbReference>
<gene>
    <name evidence="2" type="ORF">XM38_051150</name>
</gene>
<organism evidence="2 3">
    <name type="scientific">Halomicronema hongdechloris C2206</name>
    <dbReference type="NCBI Taxonomy" id="1641165"/>
    <lineage>
        <taxon>Bacteria</taxon>
        <taxon>Bacillati</taxon>
        <taxon>Cyanobacteriota</taxon>
        <taxon>Cyanophyceae</taxon>
        <taxon>Nodosilineales</taxon>
        <taxon>Nodosilineaceae</taxon>
        <taxon>Halomicronema</taxon>
    </lineage>
</organism>
<dbReference type="RefSeq" id="WP_080804998.1">
    <property type="nucleotide sequence ID" value="NZ_CP021983.2"/>
</dbReference>
<dbReference type="KEGG" id="hhg:XM38_051150"/>
<dbReference type="InterPro" id="IPR002686">
    <property type="entry name" value="Transposase_17"/>
</dbReference>
<reference evidence="2 3" key="1">
    <citation type="journal article" date="2016" name="Biochim. Biophys. Acta">
        <title>Characterization of red-shifted phycobilisomes isolated from the chlorophyll f-containing cyanobacterium Halomicronema hongdechloris.</title>
        <authorList>
            <person name="Li Y."/>
            <person name="Lin Y."/>
            <person name="Garvey C.J."/>
            <person name="Birch D."/>
            <person name="Corkery R.W."/>
            <person name="Loughlin P.C."/>
            <person name="Scheer H."/>
            <person name="Willows R.D."/>
            <person name="Chen M."/>
        </authorList>
    </citation>
    <scope>NUCLEOTIDE SEQUENCE [LARGE SCALE GENOMIC DNA]</scope>
    <source>
        <strain evidence="2 3">C2206</strain>
    </source>
</reference>